<accession>A0A0F9MYF0</accession>
<dbReference type="AlphaFoldDB" id="A0A0F9MYF0"/>
<dbReference type="EMBL" id="LAZR01004042">
    <property type="protein sequence ID" value="KKN12335.1"/>
    <property type="molecule type" value="Genomic_DNA"/>
</dbReference>
<dbReference type="Gene3D" id="3.40.50.300">
    <property type="entry name" value="P-loop containing nucleotide triphosphate hydrolases"/>
    <property type="match status" value="1"/>
</dbReference>
<comment type="caution">
    <text evidence="1">The sequence shown here is derived from an EMBL/GenBank/DDBJ whole genome shotgun (WGS) entry which is preliminary data.</text>
</comment>
<name>A0A0F9MYF0_9ZZZZ</name>
<dbReference type="SUPFAM" id="SSF52540">
    <property type="entry name" value="P-loop containing nucleoside triphosphate hydrolases"/>
    <property type="match status" value="1"/>
</dbReference>
<gene>
    <name evidence="1" type="ORF">LCGC14_1017540</name>
</gene>
<organism evidence="1">
    <name type="scientific">marine sediment metagenome</name>
    <dbReference type="NCBI Taxonomy" id="412755"/>
    <lineage>
        <taxon>unclassified sequences</taxon>
        <taxon>metagenomes</taxon>
        <taxon>ecological metagenomes</taxon>
    </lineage>
</organism>
<dbReference type="InterPro" id="IPR027417">
    <property type="entry name" value="P-loop_NTPase"/>
</dbReference>
<proteinExistence type="predicted"/>
<evidence type="ECO:0008006" key="2">
    <source>
        <dbReference type="Google" id="ProtNLM"/>
    </source>
</evidence>
<evidence type="ECO:0000313" key="1">
    <source>
        <dbReference type="EMBL" id="KKN12335.1"/>
    </source>
</evidence>
<sequence length="236" mass="27894">MAKKIFIHLPKNAGSSIKRFRPIADSIRFIDHKHLLSANYHDRFLAKMREIKEARGAGHARWRDIAEQLTSSHQCFAVARNPWDRVVSRYCFAKLVIRQPHTKWTEEYADTSSLESFLEERHKWGGQEFLWFRAIKGWFNQLEHVVNNDGEVACDILRFENLNVDIKKYFNITQDIKAHNVTNMEGPKKILRGESYMKEYTPATIQIVADWYKNDIDHWGFDFDTGATKNYWNVDR</sequence>
<protein>
    <recommendedName>
        <fullName evidence="2">Sulfotransferase domain-containing protein</fullName>
    </recommendedName>
</protein>
<reference evidence="1" key="1">
    <citation type="journal article" date="2015" name="Nature">
        <title>Complex archaea that bridge the gap between prokaryotes and eukaryotes.</title>
        <authorList>
            <person name="Spang A."/>
            <person name="Saw J.H."/>
            <person name="Jorgensen S.L."/>
            <person name="Zaremba-Niedzwiedzka K."/>
            <person name="Martijn J."/>
            <person name="Lind A.E."/>
            <person name="van Eijk R."/>
            <person name="Schleper C."/>
            <person name="Guy L."/>
            <person name="Ettema T.J."/>
        </authorList>
    </citation>
    <scope>NUCLEOTIDE SEQUENCE</scope>
</reference>